<evidence type="ECO:0000256" key="4">
    <source>
        <dbReference type="PROSITE-ProRule" id="PRU00076"/>
    </source>
</evidence>
<dbReference type="SUPFAM" id="SSF101898">
    <property type="entry name" value="NHL repeat"/>
    <property type="match status" value="1"/>
</dbReference>
<dbReference type="PROSITE" id="PS01186">
    <property type="entry name" value="EGF_2"/>
    <property type="match status" value="1"/>
</dbReference>
<dbReference type="Pfam" id="PF01436">
    <property type="entry name" value="NHL"/>
    <property type="match status" value="1"/>
</dbReference>
<name>A0A816CM46_ADIRI</name>
<dbReference type="InterPro" id="IPR011042">
    <property type="entry name" value="6-blade_b-propeller_TolB-like"/>
</dbReference>
<evidence type="ECO:0000256" key="2">
    <source>
        <dbReference type="ARBA" id="ARBA00022737"/>
    </source>
</evidence>
<keyword evidence="6" id="KW-0812">Transmembrane</keyword>
<dbReference type="PROSITE" id="PS51125">
    <property type="entry name" value="NHL"/>
    <property type="match status" value="1"/>
</dbReference>
<feature type="domain" description="EGF-like" evidence="8">
    <location>
        <begin position="443"/>
        <end position="480"/>
    </location>
</feature>
<evidence type="ECO:0000256" key="7">
    <source>
        <dbReference type="SAM" id="SignalP"/>
    </source>
</evidence>
<dbReference type="Proteomes" id="UP000663828">
    <property type="component" value="Unassembled WGS sequence"/>
</dbReference>
<feature type="domain" description="EGF-like" evidence="8">
    <location>
        <begin position="482"/>
        <end position="519"/>
    </location>
</feature>
<dbReference type="Pfam" id="PF00008">
    <property type="entry name" value="EGF"/>
    <property type="match status" value="1"/>
</dbReference>
<dbReference type="PROSITE" id="PS50026">
    <property type="entry name" value="EGF_3"/>
    <property type="match status" value="3"/>
</dbReference>
<evidence type="ECO:0000256" key="5">
    <source>
        <dbReference type="PROSITE-ProRule" id="PRU00504"/>
    </source>
</evidence>
<keyword evidence="7" id="KW-0732">Signal</keyword>
<gene>
    <name evidence="9" type="ORF">XAT740_LOCUS50382</name>
</gene>
<dbReference type="PROSITE" id="PS00022">
    <property type="entry name" value="EGF_1"/>
    <property type="match status" value="2"/>
</dbReference>
<feature type="domain" description="EGF-like" evidence="8">
    <location>
        <begin position="401"/>
        <end position="441"/>
    </location>
</feature>
<comment type="caution">
    <text evidence="4">Lacks conserved residue(s) required for the propagation of feature annotation.</text>
</comment>
<dbReference type="InterPro" id="IPR001258">
    <property type="entry name" value="NHL_repeat"/>
</dbReference>
<sequence>MRKTVSLVISLLLLRLVQLSSNSQVFYNQPKFCNRSNWATGGNRIWYNSFDLGWTPNDIFVGIDDRIYTCCYYNKLVTISCELWYDRFICLPRWLNPASSDKINSLFVTLQGIYLSEDKKKTIEFFPFANLHNKTTIGQNHDEPCYRLFVDINNTIYCSIRKKHIVVKRQLASSDQSWTIAAGKNDSKHSSSPDGLNEPHGIFVDNSLGLYVADCKNNRIQLFKHGSRMGVTVSNTTKIKCPSDIILDYDSNLYIVDKGNSRIILVKSDYSQYRCLIGCENNKRYRRKSLQYPSSMSFDRYGNIYVIDASRNQILKYNLETSKCVSPPNKTVLETAIFDTLLDNSSIYYNLSNESESGEEYQSADASLSTALESVVDETLTPFMPPSCSNSNVIGFACNISFRPCDIYPYCQNFGTCQNDRNTSRGYLCECKPGYNGTDCENDLRPCKSNICLYGGTCVNLNDIQFFCNCTEGRTGVHCETQIDYCYNVTCLNKGICQSLPFDYTCRCTSSSFSGRHCENIARSVIVYQYVSKAFAFIAILALTIVAGFI</sequence>
<dbReference type="SMART" id="SM00181">
    <property type="entry name" value="EGF"/>
    <property type="match status" value="3"/>
</dbReference>
<feature type="chain" id="PRO_5032853069" description="EGF-like domain-containing protein" evidence="7">
    <location>
        <begin position="20"/>
        <end position="550"/>
    </location>
</feature>
<evidence type="ECO:0000313" key="10">
    <source>
        <dbReference type="Proteomes" id="UP000663828"/>
    </source>
</evidence>
<evidence type="ECO:0000256" key="6">
    <source>
        <dbReference type="SAM" id="Phobius"/>
    </source>
</evidence>
<dbReference type="EMBL" id="CAJNOR010007717">
    <property type="protein sequence ID" value="CAF1622091.1"/>
    <property type="molecule type" value="Genomic_DNA"/>
</dbReference>
<keyword evidence="3 4" id="KW-1015">Disulfide bond</keyword>
<feature type="disulfide bond" evidence="4">
    <location>
        <begin position="431"/>
        <end position="440"/>
    </location>
</feature>
<evidence type="ECO:0000313" key="9">
    <source>
        <dbReference type="EMBL" id="CAF1622091.1"/>
    </source>
</evidence>
<dbReference type="SUPFAM" id="SSF57196">
    <property type="entry name" value="EGF/Laminin"/>
    <property type="match status" value="3"/>
</dbReference>
<dbReference type="PANTHER" id="PTHR24049">
    <property type="entry name" value="CRUMBS FAMILY MEMBER"/>
    <property type="match status" value="1"/>
</dbReference>
<dbReference type="SMART" id="SM00179">
    <property type="entry name" value="EGF_CA"/>
    <property type="match status" value="3"/>
</dbReference>
<feature type="transmembrane region" description="Helical" evidence="6">
    <location>
        <begin position="527"/>
        <end position="549"/>
    </location>
</feature>
<keyword evidence="6" id="KW-0472">Membrane</keyword>
<reference evidence="9" key="1">
    <citation type="submission" date="2021-02" db="EMBL/GenBank/DDBJ databases">
        <authorList>
            <person name="Nowell W R."/>
        </authorList>
    </citation>
    <scope>NUCLEOTIDE SEQUENCE</scope>
</reference>
<accession>A0A816CM46</accession>
<keyword evidence="10" id="KW-1185">Reference proteome</keyword>
<feature type="repeat" description="NHL" evidence="5">
    <location>
        <begin position="187"/>
        <end position="226"/>
    </location>
</feature>
<evidence type="ECO:0000256" key="3">
    <source>
        <dbReference type="ARBA" id="ARBA00023157"/>
    </source>
</evidence>
<dbReference type="InterPro" id="IPR001881">
    <property type="entry name" value="EGF-like_Ca-bd_dom"/>
</dbReference>
<dbReference type="Gene3D" id="2.120.10.30">
    <property type="entry name" value="TolB, C-terminal domain"/>
    <property type="match status" value="1"/>
</dbReference>
<comment type="caution">
    <text evidence="9">The sequence shown here is derived from an EMBL/GenBank/DDBJ whole genome shotgun (WGS) entry which is preliminary data.</text>
</comment>
<keyword evidence="6" id="KW-1133">Transmembrane helix</keyword>
<feature type="signal peptide" evidence="7">
    <location>
        <begin position="1"/>
        <end position="19"/>
    </location>
</feature>
<dbReference type="CDD" id="cd00054">
    <property type="entry name" value="EGF_CA"/>
    <property type="match status" value="2"/>
</dbReference>
<dbReference type="GO" id="GO:0005509">
    <property type="term" value="F:calcium ion binding"/>
    <property type="evidence" value="ECO:0007669"/>
    <property type="project" value="InterPro"/>
</dbReference>
<keyword evidence="1 4" id="KW-0245">EGF-like domain</keyword>
<dbReference type="InterPro" id="IPR051022">
    <property type="entry name" value="Notch_Cell-Fate_Det"/>
</dbReference>
<evidence type="ECO:0000256" key="1">
    <source>
        <dbReference type="ARBA" id="ARBA00022536"/>
    </source>
</evidence>
<organism evidence="9 10">
    <name type="scientific">Adineta ricciae</name>
    <name type="common">Rotifer</name>
    <dbReference type="NCBI Taxonomy" id="249248"/>
    <lineage>
        <taxon>Eukaryota</taxon>
        <taxon>Metazoa</taxon>
        <taxon>Spiralia</taxon>
        <taxon>Gnathifera</taxon>
        <taxon>Rotifera</taxon>
        <taxon>Eurotatoria</taxon>
        <taxon>Bdelloidea</taxon>
        <taxon>Adinetida</taxon>
        <taxon>Adinetidae</taxon>
        <taxon>Adineta</taxon>
    </lineage>
</organism>
<feature type="disulfide bond" evidence="4">
    <location>
        <begin position="470"/>
        <end position="479"/>
    </location>
</feature>
<keyword evidence="2" id="KW-0677">Repeat</keyword>
<protein>
    <recommendedName>
        <fullName evidence="8">EGF-like domain-containing protein</fullName>
    </recommendedName>
</protein>
<evidence type="ECO:0000259" key="8">
    <source>
        <dbReference type="PROSITE" id="PS50026"/>
    </source>
</evidence>
<dbReference type="AlphaFoldDB" id="A0A816CM46"/>
<dbReference type="InterPro" id="IPR000742">
    <property type="entry name" value="EGF"/>
</dbReference>
<proteinExistence type="predicted"/>
<feature type="non-terminal residue" evidence="9">
    <location>
        <position position="1"/>
    </location>
</feature>
<dbReference type="Gene3D" id="2.10.25.10">
    <property type="entry name" value="Laminin"/>
    <property type="match status" value="3"/>
</dbReference>